<proteinExistence type="predicted"/>
<dbReference type="Proteomes" id="UP000697127">
    <property type="component" value="Unassembled WGS sequence"/>
</dbReference>
<evidence type="ECO:0000259" key="2">
    <source>
        <dbReference type="Pfam" id="PF23436"/>
    </source>
</evidence>
<dbReference type="Gene3D" id="1.10.472.80">
    <property type="entry name" value="Ypt/Rab-GAP domain of gyp1p, domain 3"/>
    <property type="match status" value="1"/>
</dbReference>
<protein>
    <recommendedName>
        <fullName evidence="2">Rab-GAP TBC domain-containing protein</fullName>
    </recommendedName>
</protein>
<sequence>MISTLDVIQESFEDVPIEYNPNTSNNFYGLNRHRNANANITNNTNNITSNSTISLLQSHNTNHIVKQNYSNTSLINNSRELLLTPSQKLKIIKKQRCEKSQDKLSNNSPENLNSIDFLSDDELPDNLIVYDVPSLYSLQTLSHSKSIRRKPSIRQNSNNNNKNNNNNNNENTNNNTINNNKSASSKSSNDPHITNTNNINQQIENSTKKPQSPSFFTSYNNSNNHNNSTNSSISSPATRASSIFSRTSDISDLSSNHDIIIDYDDYLNPLSCELKLLNENKDFKLEETLQRMSMLKNMSHLSTINNLTANLNKSNLNIQYLSSTRQSNLPPKSKYEILKHERDYQNILELEIFNEKEKLKNYQIKKKNSKIQNEKDFKLWEKVINNYDILIKLPNTRELYWRDLPDKFRNKIWKRQLLSKNKIQIDPKILNQVLNDSIEILDNACNFKLIKDELKKKKIIKNDLKLLENIKFIEKCSEQIQFSFTEIKYFQFGENFDSILTILISLNELKSKKIFEKLNSIDIFKLINLSCLFNYVFNDNFLTLNCIISLISKKLPNIMLNSNNSQIPLLLSENLKFEKLGYQSNYLIDIKNQFDKYLLQLIPNLYNQFLQNDINSLKIIQILSCCIFSNQLPFDFVLRIMDIYLFEGDIFLLRTSLALLKKINYKFFGNINEVYKLLKIDGLDNSNYLELGEIDDFIHDIRNVLKKK</sequence>
<evidence type="ECO:0000313" key="3">
    <source>
        <dbReference type="EMBL" id="KAG0690619.1"/>
    </source>
</evidence>
<dbReference type="SUPFAM" id="SSF47923">
    <property type="entry name" value="Ypt/Rab-GAP domain of gyp1p"/>
    <property type="match status" value="1"/>
</dbReference>
<feature type="domain" description="Rab-GAP TBC" evidence="2">
    <location>
        <begin position="593"/>
        <end position="680"/>
    </location>
</feature>
<feature type="compositionally biased region" description="Low complexity" evidence="1">
    <location>
        <begin position="212"/>
        <end position="236"/>
    </location>
</feature>
<dbReference type="EMBL" id="PUHW01000024">
    <property type="protein sequence ID" value="KAG0690619.1"/>
    <property type="molecule type" value="Genomic_DNA"/>
</dbReference>
<dbReference type="InterPro" id="IPR035969">
    <property type="entry name" value="Rab-GAP_TBC_sf"/>
</dbReference>
<feature type="compositionally biased region" description="Polar residues" evidence="1">
    <location>
        <begin position="103"/>
        <end position="116"/>
    </location>
</feature>
<evidence type="ECO:0000313" key="4">
    <source>
        <dbReference type="Proteomes" id="UP000697127"/>
    </source>
</evidence>
<dbReference type="AlphaFoldDB" id="A0A9P7BHW6"/>
<name>A0A9P7BHW6_9ASCO</name>
<feature type="region of interest" description="Disordered" evidence="1">
    <location>
        <begin position="97"/>
        <end position="118"/>
    </location>
</feature>
<keyword evidence="4" id="KW-1185">Reference proteome</keyword>
<accession>A0A9P7BHW6</accession>
<gene>
    <name evidence="3" type="ORF">C6P40_002118</name>
</gene>
<evidence type="ECO:0000256" key="1">
    <source>
        <dbReference type="SAM" id="MobiDB-lite"/>
    </source>
</evidence>
<feature type="compositionally biased region" description="Low complexity" evidence="1">
    <location>
        <begin position="156"/>
        <end position="203"/>
    </location>
</feature>
<dbReference type="Pfam" id="PF23436">
    <property type="entry name" value="RabGap-TBC_2"/>
    <property type="match status" value="1"/>
</dbReference>
<comment type="caution">
    <text evidence="3">The sequence shown here is derived from an EMBL/GenBank/DDBJ whole genome shotgun (WGS) entry which is preliminary data.</text>
</comment>
<reference evidence="3" key="1">
    <citation type="submission" date="2020-11" db="EMBL/GenBank/DDBJ databases">
        <title>Kefir isolates.</title>
        <authorList>
            <person name="Marcisauskas S."/>
            <person name="Kim Y."/>
            <person name="Blasche S."/>
        </authorList>
    </citation>
    <scope>NUCLEOTIDE SEQUENCE</scope>
    <source>
        <strain evidence="3">Olga-1</strain>
    </source>
</reference>
<dbReference type="InterPro" id="IPR000195">
    <property type="entry name" value="Rab-GAP-TBC_dom"/>
</dbReference>
<feature type="region of interest" description="Disordered" evidence="1">
    <location>
        <begin position="143"/>
        <end position="236"/>
    </location>
</feature>
<organism evidence="3 4">
    <name type="scientific">Pichia californica</name>
    <dbReference type="NCBI Taxonomy" id="460514"/>
    <lineage>
        <taxon>Eukaryota</taxon>
        <taxon>Fungi</taxon>
        <taxon>Dikarya</taxon>
        <taxon>Ascomycota</taxon>
        <taxon>Saccharomycotina</taxon>
        <taxon>Pichiomycetes</taxon>
        <taxon>Pichiales</taxon>
        <taxon>Pichiaceae</taxon>
        <taxon>Pichia</taxon>
    </lineage>
</organism>